<dbReference type="AlphaFoldDB" id="A0ABD3PW72"/>
<evidence type="ECO:0000313" key="2">
    <source>
        <dbReference type="Proteomes" id="UP001530400"/>
    </source>
</evidence>
<accession>A0ABD3PW72</accession>
<dbReference type="Proteomes" id="UP001530400">
    <property type="component" value="Unassembled WGS sequence"/>
</dbReference>
<reference evidence="1 2" key="1">
    <citation type="submission" date="2024-10" db="EMBL/GenBank/DDBJ databases">
        <title>Updated reference genomes for cyclostephanoid diatoms.</title>
        <authorList>
            <person name="Roberts W.R."/>
            <person name="Alverson A.J."/>
        </authorList>
    </citation>
    <scope>NUCLEOTIDE SEQUENCE [LARGE SCALE GENOMIC DNA]</scope>
    <source>
        <strain evidence="1 2">AJA010-31</strain>
    </source>
</reference>
<dbReference type="EMBL" id="JALLPJ020000445">
    <property type="protein sequence ID" value="KAL3791834.1"/>
    <property type="molecule type" value="Genomic_DNA"/>
</dbReference>
<gene>
    <name evidence="1" type="ORF">ACHAWO_012791</name>
</gene>
<proteinExistence type="predicted"/>
<comment type="caution">
    <text evidence="1">The sequence shown here is derived from an EMBL/GenBank/DDBJ whole genome shotgun (WGS) entry which is preliminary data.</text>
</comment>
<evidence type="ECO:0000313" key="1">
    <source>
        <dbReference type="EMBL" id="KAL3791834.1"/>
    </source>
</evidence>
<protein>
    <submittedName>
        <fullName evidence="1">Uncharacterized protein</fullName>
    </submittedName>
</protein>
<keyword evidence="2" id="KW-1185">Reference proteome</keyword>
<sequence>MGYLSTQLGVILACGKTFWMQDMAVSRSWPPPSQLRDF</sequence>
<organism evidence="1 2">
    <name type="scientific">Cyclotella atomus</name>
    <dbReference type="NCBI Taxonomy" id="382360"/>
    <lineage>
        <taxon>Eukaryota</taxon>
        <taxon>Sar</taxon>
        <taxon>Stramenopiles</taxon>
        <taxon>Ochrophyta</taxon>
        <taxon>Bacillariophyta</taxon>
        <taxon>Coscinodiscophyceae</taxon>
        <taxon>Thalassiosirophycidae</taxon>
        <taxon>Stephanodiscales</taxon>
        <taxon>Stephanodiscaceae</taxon>
        <taxon>Cyclotella</taxon>
    </lineage>
</organism>
<name>A0ABD3PW72_9STRA</name>